<dbReference type="Proteomes" id="UP000265520">
    <property type="component" value="Unassembled WGS sequence"/>
</dbReference>
<comment type="caution">
    <text evidence="1">The sequence shown here is derived from an EMBL/GenBank/DDBJ whole genome shotgun (WGS) entry which is preliminary data.</text>
</comment>
<proteinExistence type="predicted"/>
<evidence type="ECO:0000313" key="2">
    <source>
        <dbReference type="Proteomes" id="UP000265520"/>
    </source>
</evidence>
<feature type="non-terminal residue" evidence="1">
    <location>
        <position position="1"/>
    </location>
</feature>
<gene>
    <name evidence="1" type="ORF">A2U01_0010788</name>
</gene>
<sequence length="33" mass="4227">FDCLRMRYAFDRYPKGMIRNVKNWEWFLEEPSK</sequence>
<name>A0A392MUB3_9FABA</name>
<dbReference type="EMBL" id="LXQA010017115">
    <property type="protein sequence ID" value="MCH89884.1"/>
    <property type="molecule type" value="Genomic_DNA"/>
</dbReference>
<accession>A0A392MUB3</accession>
<evidence type="ECO:0000313" key="1">
    <source>
        <dbReference type="EMBL" id="MCH89884.1"/>
    </source>
</evidence>
<organism evidence="1 2">
    <name type="scientific">Trifolium medium</name>
    <dbReference type="NCBI Taxonomy" id="97028"/>
    <lineage>
        <taxon>Eukaryota</taxon>
        <taxon>Viridiplantae</taxon>
        <taxon>Streptophyta</taxon>
        <taxon>Embryophyta</taxon>
        <taxon>Tracheophyta</taxon>
        <taxon>Spermatophyta</taxon>
        <taxon>Magnoliopsida</taxon>
        <taxon>eudicotyledons</taxon>
        <taxon>Gunneridae</taxon>
        <taxon>Pentapetalae</taxon>
        <taxon>rosids</taxon>
        <taxon>fabids</taxon>
        <taxon>Fabales</taxon>
        <taxon>Fabaceae</taxon>
        <taxon>Papilionoideae</taxon>
        <taxon>50 kb inversion clade</taxon>
        <taxon>NPAAA clade</taxon>
        <taxon>Hologalegina</taxon>
        <taxon>IRL clade</taxon>
        <taxon>Trifolieae</taxon>
        <taxon>Trifolium</taxon>
    </lineage>
</organism>
<reference evidence="1 2" key="1">
    <citation type="journal article" date="2018" name="Front. Plant Sci.">
        <title>Red Clover (Trifolium pratense) and Zigzag Clover (T. medium) - A Picture of Genomic Similarities and Differences.</title>
        <authorList>
            <person name="Dluhosova J."/>
            <person name="Istvanek J."/>
            <person name="Nedelnik J."/>
            <person name="Repkova J."/>
        </authorList>
    </citation>
    <scope>NUCLEOTIDE SEQUENCE [LARGE SCALE GENOMIC DNA]</scope>
    <source>
        <strain evidence="2">cv. 10/8</strain>
        <tissue evidence="1">Leaf</tissue>
    </source>
</reference>
<dbReference type="AlphaFoldDB" id="A0A392MUB3"/>
<keyword evidence="2" id="KW-1185">Reference proteome</keyword>
<protein>
    <submittedName>
        <fullName evidence="1">VID27-like protein</fullName>
    </submittedName>
</protein>